<keyword evidence="4" id="KW-1015">Disulfide bond</keyword>
<reference evidence="7 8" key="1">
    <citation type="journal article" date="2015" name="Genome Biol. Evol.">
        <title>Comparative Genomics of a Bacterivorous Green Alga Reveals Evolutionary Causalities and Consequences of Phago-Mixotrophic Mode of Nutrition.</title>
        <authorList>
            <person name="Burns J.A."/>
            <person name="Paasch A."/>
            <person name="Narechania A."/>
            <person name="Kim E."/>
        </authorList>
    </citation>
    <scope>NUCLEOTIDE SEQUENCE [LARGE SCALE GENOMIC DNA]</scope>
    <source>
        <strain evidence="7 8">PLY_AMNH</strain>
    </source>
</reference>
<keyword evidence="8" id="KW-1185">Reference proteome</keyword>
<feature type="disulfide bond" evidence="4">
    <location>
        <begin position="38"/>
        <end position="47"/>
    </location>
</feature>
<comment type="similarity">
    <text evidence="2">Belongs to the glycosyltransferase 47 family.</text>
</comment>
<accession>A0AAE0CAK2</accession>
<evidence type="ECO:0000256" key="3">
    <source>
        <dbReference type="ARBA" id="ARBA00023034"/>
    </source>
</evidence>
<dbReference type="Proteomes" id="UP001190700">
    <property type="component" value="Unassembled WGS sequence"/>
</dbReference>
<organism evidence="7 8">
    <name type="scientific">Cymbomonas tetramitiformis</name>
    <dbReference type="NCBI Taxonomy" id="36881"/>
    <lineage>
        <taxon>Eukaryota</taxon>
        <taxon>Viridiplantae</taxon>
        <taxon>Chlorophyta</taxon>
        <taxon>Pyramimonadophyceae</taxon>
        <taxon>Pyramimonadales</taxon>
        <taxon>Pyramimonadaceae</taxon>
        <taxon>Cymbomonas</taxon>
    </lineage>
</organism>
<feature type="domain" description="EGF-like" evidence="6">
    <location>
        <begin position="15"/>
        <end position="48"/>
    </location>
</feature>
<dbReference type="InterPro" id="IPR000742">
    <property type="entry name" value="EGF"/>
</dbReference>
<sequence length="747" mass="83888">MKQAHIERLGPLPKTPKNCSEGCTDMGTCYEPLGRCDCPFGFSGEACETYQPPLYQAMYTGEGDDNARCGEYQLNCGAHQGRGYCRAGFCLCGAGFKGKECLKPEVTYCMGGCSCFGECEQGFCHCKPGHFGADCSLTMGPLNLPIRQRCNTVLDPNAKTEKKTRDHFVDAYPRHVFPLPANGTVRDSMSSNKTGALVNKPLLIYSCRLTADYAPGWPIPVDRKLHSMHPSLIYGRGVVGAAELFLWERFLASNHRTLDPEQADFFFVPTLSRPATGGWVGIVNKMKGWGDIKGSPQIGTSNMQYSGRWGNPGQYWRDVVEYISTEWPFWGRKGGADHLFVLPGDHGACDSPRGRGIPDAIRPAMMLTHWGNTFNPNCSHTRQGIKCQVAKKDWPYGDRGPCFRRHHDILIPPPQLGIMGGSPLRSPRYWASRMGHETYKRGEVYTIKERTLELFFLGDPAWEHQKIGDVDISQGNMSRAMYSHGVRQKMYELWRGHPGFLFATTKWKHRPNLAAMATAKFCLVTTGTGFSNRLVISLGYGCVPVIIADHIVEAWEDDLPSELYSIRVAEADVNRLPDILARVTPSRYNLMHRAVECIYKRFQWSSIYGMFGVEDGTDDAFAMLMLALQNRRDYPGRRPPHLEVSQYGDNTFATAVNQLCTQMPILDPRGPTRLTHQDKRRRVPDEDAPKKSNNTLCRAYNAGSLWTDGEWDKHHQACQHRGGKRCCRVSVAQPDWQPWFPGGAMRS</sequence>
<evidence type="ECO:0000313" key="7">
    <source>
        <dbReference type="EMBL" id="KAK3250848.1"/>
    </source>
</evidence>
<dbReference type="GO" id="GO:0016757">
    <property type="term" value="F:glycosyltransferase activity"/>
    <property type="evidence" value="ECO:0007669"/>
    <property type="project" value="InterPro"/>
</dbReference>
<evidence type="ECO:0000313" key="8">
    <source>
        <dbReference type="Proteomes" id="UP001190700"/>
    </source>
</evidence>
<dbReference type="AlphaFoldDB" id="A0AAE0CAK2"/>
<evidence type="ECO:0000256" key="1">
    <source>
        <dbReference type="ARBA" id="ARBA00004323"/>
    </source>
</evidence>
<evidence type="ECO:0000259" key="6">
    <source>
        <dbReference type="PROSITE" id="PS50026"/>
    </source>
</evidence>
<feature type="disulfide bond" evidence="4">
    <location>
        <begin position="19"/>
        <end position="29"/>
    </location>
</feature>
<comment type="caution">
    <text evidence="7">The sequence shown here is derived from an EMBL/GenBank/DDBJ whole genome shotgun (WGS) entry which is preliminary data.</text>
</comment>
<dbReference type="Pfam" id="PF03016">
    <property type="entry name" value="Exostosin_GT47"/>
    <property type="match status" value="2"/>
</dbReference>
<dbReference type="PROSITE" id="PS00022">
    <property type="entry name" value="EGF_1"/>
    <property type="match status" value="1"/>
</dbReference>
<evidence type="ECO:0000256" key="2">
    <source>
        <dbReference type="ARBA" id="ARBA00010271"/>
    </source>
</evidence>
<feature type="region of interest" description="Disordered" evidence="5">
    <location>
        <begin position="667"/>
        <end position="694"/>
    </location>
</feature>
<dbReference type="EMBL" id="LGRX02026455">
    <property type="protein sequence ID" value="KAK3250848.1"/>
    <property type="molecule type" value="Genomic_DNA"/>
</dbReference>
<comment type="subcellular location">
    <subcellularLocation>
        <location evidence="1">Golgi apparatus membrane</location>
        <topology evidence="1">Single-pass type II membrane protein</topology>
    </subcellularLocation>
</comment>
<dbReference type="PROSITE" id="PS01186">
    <property type="entry name" value="EGF_2"/>
    <property type="match status" value="1"/>
</dbReference>
<evidence type="ECO:0000256" key="5">
    <source>
        <dbReference type="SAM" id="MobiDB-lite"/>
    </source>
</evidence>
<gene>
    <name evidence="7" type="ORF">CYMTET_39800</name>
</gene>
<name>A0AAE0CAK2_9CHLO</name>
<keyword evidence="4" id="KW-0245">EGF-like domain</keyword>
<dbReference type="InterPro" id="IPR040911">
    <property type="entry name" value="Exostosin_GT47"/>
</dbReference>
<proteinExistence type="inferred from homology"/>
<evidence type="ECO:0000256" key="4">
    <source>
        <dbReference type="PROSITE-ProRule" id="PRU00076"/>
    </source>
</evidence>
<dbReference type="PROSITE" id="PS50026">
    <property type="entry name" value="EGF_3"/>
    <property type="match status" value="1"/>
</dbReference>
<dbReference type="PANTHER" id="PTHR11062">
    <property type="entry name" value="EXOSTOSIN HEPARAN SULFATE GLYCOSYLTRANSFERASE -RELATED"/>
    <property type="match status" value="1"/>
</dbReference>
<dbReference type="PANTHER" id="PTHR11062:SF281">
    <property type="entry name" value="EXOSTOSIN-LIKE 2"/>
    <property type="match status" value="1"/>
</dbReference>
<keyword evidence="3" id="KW-0333">Golgi apparatus</keyword>
<comment type="caution">
    <text evidence="4">Lacks conserved residue(s) required for the propagation of feature annotation.</text>
</comment>
<protein>
    <recommendedName>
        <fullName evidence="6">EGF-like domain-containing protein</fullName>
    </recommendedName>
</protein>
<dbReference type="GO" id="GO:0000139">
    <property type="term" value="C:Golgi membrane"/>
    <property type="evidence" value="ECO:0007669"/>
    <property type="project" value="UniProtKB-SubCell"/>
</dbReference>
<dbReference type="InterPro" id="IPR004263">
    <property type="entry name" value="Exostosin"/>
</dbReference>